<keyword evidence="1" id="KW-1133">Transmembrane helix</keyword>
<reference evidence="3" key="1">
    <citation type="journal article" date="2013" name="Nat. Genet.">
        <title>The Capsella rubella genome and the genomic consequences of rapid mating system evolution.</title>
        <authorList>
            <person name="Slotte T."/>
            <person name="Hazzouri K.M."/>
            <person name="Agren J.A."/>
            <person name="Koenig D."/>
            <person name="Maumus F."/>
            <person name="Guo Y.L."/>
            <person name="Steige K."/>
            <person name="Platts A.E."/>
            <person name="Escobar J.S."/>
            <person name="Newman L.K."/>
            <person name="Wang W."/>
            <person name="Mandakova T."/>
            <person name="Vello E."/>
            <person name="Smith L.M."/>
            <person name="Henz S.R."/>
            <person name="Steffen J."/>
            <person name="Takuno S."/>
            <person name="Brandvain Y."/>
            <person name="Coop G."/>
            <person name="Andolfatto P."/>
            <person name="Hu T.T."/>
            <person name="Blanchette M."/>
            <person name="Clark R.M."/>
            <person name="Quesneville H."/>
            <person name="Nordborg M."/>
            <person name="Gaut B.S."/>
            <person name="Lysak M.A."/>
            <person name="Jenkins J."/>
            <person name="Grimwood J."/>
            <person name="Chapman J."/>
            <person name="Prochnik S."/>
            <person name="Shu S."/>
            <person name="Rokhsar D."/>
            <person name="Schmutz J."/>
            <person name="Weigel D."/>
            <person name="Wright S.I."/>
        </authorList>
    </citation>
    <scope>NUCLEOTIDE SEQUENCE [LARGE SCALE GENOMIC DNA]</scope>
    <source>
        <strain evidence="3">cv. Monte Gargano</strain>
    </source>
</reference>
<sequence length="171" mass="18805">TKYSLTPSSSLFLQFVDLSSCSLVVSFGALTPLVVSSGDTSLTVVCRFYSGHVHVPVSIRFIVGMKIFFGVARLTFSCLCDMGRWSSNVFEVPLSGGYVFHRSVTFSPLEDVRGLKTPVEANDVIVSCNRCLYLAVSLVKHVSSPLSLCLPLSYVFFLFVRLLIPFCILSK</sequence>
<evidence type="ECO:0000256" key="1">
    <source>
        <dbReference type="SAM" id="Phobius"/>
    </source>
</evidence>
<dbReference type="AlphaFoldDB" id="R0I5Z3"/>
<dbReference type="Proteomes" id="UP000029121">
    <property type="component" value="Unassembled WGS sequence"/>
</dbReference>
<keyword evidence="1" id="KW-0472">Membrane</keyword>
<keyword evidence="3" id="KW-1185">Reference proteome</keyword>
<name>R0I5Z3_9BRAS</name>
<feature type="non-terminal residue" evidence="2">
    <location>
        <position position="1"/>
    </location>
</feature>
<organism evidence="2 3">
    <name type="scientific">Capsella rubella</name>
    <dbReference type="NCBI Taxonomy" id="81985"/>
    <lineage>
        <taxon>Eukaryota</taxon>
        <taxon>Viridiplantae</taxon>
        <taxon>Streptophyta</taxon>
        <taxon>Embryophyta</taxon>
        <taxon>Tracheophyta</taxon>
        <taxon>Spermatophyta</taxon>
        <taxon>Magnoliopsida</taxon>
        <taxon>eudicotyledons</taxon>
        <taxon>Gunneridae</taxon>
        <taxon>Pentapetalae</taxon>
        <taxon>rosids</taxon>
        <taxon>malvids</taxon>
        <taxon>Brassicales</taxon>
        <taxon>Brassicaceae</taxon>
        <taxon>Camelineae</taxon>
        <taxon>Capsella</taxon>
    </lineage>
</organism>
<feature type="transmembrane region" description="Helical" evidence="1">
    <location>
        <begin position="152"/>
        <end position="169"/>
    </location>
</feature>
<gene>
    <name evidence="2" type="ORF">CARUB_v10012476mg</name>
</gene>
<evidence type="ECO:0000313" key="3">
    <source>
        <dbReference type="Proteomes" id="UP000029121"/>
    </source>
</evidence>
<accession>R0I5Z3</accession>
<keyword evidence="1" id="KW-0812">Transmembrane</keyword>
<feature type="transmembrane region" description="Helical" evidence="1">
    <location>
        <begin position="12"/>
        <end position="35"/>
    </location>
</feature>
<protein>
    <submittedName>
        <fullName evidence="2">Uncharacterized protein</fullName>
    </submittedName>
</protein>
<evidence type="ECO:0000313" key="2">
    <source>
        <dbReference type="EMBL" id="EOA37724.1"/>
    </source>
</evidence>
<dbReference type="EMBL" id="KB870805">
    <property type="protein sequence ID" value="EOA37724.1"/>
    <property type="molecule type" value="Genomic_DNA"/>
</dbReference>
<proteinExistence type="predicted"/>